<name>A0A6C0HKD8_9ZZZZ</name>
<sequence>MYRILALVVGIIILLFLSRSEGFADADPCAGLTDTSPASSVSPACLQKIFLDAGCSTIGTVYPPNNYSGWWTQNNGAKTLAGIKADMKAWSIIIDDVHVKGCKGPQCRAVSTPFDLDGGGNAVYLDRQNLSCRADEALSQFRLVRNPAGTQYQYQYTCCKVPGPAGPPGLSGKDGTQGAQGAQGPQGLQGLPGIAGAPGKIGEKGSKGDQGMPGPAGQKGEQGPAGQDGLQGWSPVYAQT</sequence>
<evidence type="ECO:0000256" key="1">
    <source>
        <dbReference type="SAM" id="MobiDB-lite"/>
    </source>
</evidence>
<dbReference type="PANTHER" id="PTHR24637">
    <property type="entry name" value="COLLAGEN"/>
    <property type="match status" value="1"/>
</dbReference>
<protein>
    <submittedName>
        <fullName evidence="2">Uncharacterized protein</fullName>
    </submittedName>
</protein>
<accession>A0A6C0HKD8</accession>
<dbReference type="Pfam" id="PF01391">
    <property type="entry name" value="Collagen"/>
    <property type="match status" value="1"/>
</dbReference>
<proteinExistence type="predicted"/>
<reference evidence="2" key="1">
    <citation type="journal article" date="2020" name="Nature">
        <title>Giant virus diversity and host interactions through global metagenomics.</title>
        <authorList>
            <person name="Schulz F."/>
            <person name="Roux S."/>
            <person name="Paez-Espino D."/>
            <person name="Jungbluth S."/>
            <person name="Walsh D.A."/>
            <person name="Denef V.J."/>
            <person name="McMahon K.D."/>
            <person name="Konstantinidis K.T."/>
            <person name="Eloe-Fadrosh E.A."/>
            <person name="Kyrpides N.C."/>
            <person name="Woyke T."/>
        </authorList>
    </citation>
    <scope>NUCLEOTIDE SEQUENCE</scope>
    <source>
        <strain evidence="2">GVMAG-M-3300023184-121</strain>
    </source>
</reference>
<organism evidence="2">
    <name type="scientific">viral metagenome</name>
    <dbReference type="NCBI Taxonomy" id="1070528"/>
    <lineage>
        <taxon>unclassified sequences</taxon>
        <taxon>metagenomes</taxon>
        <taxon>organismal metagenomes</taxon>
    </lineage>
</organism>
<feature type="region of interest" description="Disordered" evidence="1">
    <location>
        <begin position="165"/>
        <end position="240"/>
    </location>
</feature>
<dbReference type="EMBL" id="MN739975">
    <property type="protein sequence ID" value="QHT80840.1"/>
    <property type="molecule type" value="Genomic_DNA"/>
</dbReference>
<evidence type="ECO:0000313" key="2">
    <source>
        <dbReference type="EMBL" id="QHT80840.1"/>
    </source>
</evidence>
<dbReference type="InterPro" id="IPR008160">
    <property type="entry name" value="Collagen"/>
</dbReference>
<feature type="compositionally biased region" description="Low complexity" evidence="1">
    <location>
        <begin position="177"/>
        <end position="198"/>
    </location>
</feature>
<dbReference type="AlphaFoldDB" id="A0A6C0HKD8"/>